<evidence type="ECO:0000259" key="10">
    <source>
        <dbReference type="Pfam" id="PF12704"/>
    </source>
</evidence>
<feature type="domain" description="MacB-like periplasmic core" evidence="10">
    <location>
        <begin position="23"/>
        <end position="226"/>
    </location>
</feature>
<evidence type="ECO:0000256" key="3">
    <source>
        <dbReference type="ARBA" id="ARBA00022475"/>
    </source>
</evidence>
<dbReference type="Pfam" id="PF12704">
    <property type="entry name" value="MacB_PCD"/>
    <property type="match status" value="1"/>
</dbReference>
<dbReference type="InterPro" id="IPR003838">
    <property type="entry name" value="ABC3_permease_C"/>
</dbReference>
<keyword evidence="6 8" id="KW-0472">Membrane</keyword>
<keyword evidence="5 8" id="KW-1133">Transmembrane helix</keyword>
<dbReference type="RefSeq" id="WP_368629977.1">
    <property type="nucleotide sequence ID" value="NZ_JAYWLU010000018.1"/>
</dbReference>
<feature type="transmembrane region" description="Helical" evidence="8">
    <location>
        <begin position="338"/>
        <end position="366"/>
    </location>
</feature>
<feature type="transmembrane region" description="Helical" evidence="8">
    <location>
        <begin position="21"/>
        <end position="42"/>
    </location>
</feature>
<evidence type="ECO:0000313" key="11">
    <source>
        <dbReference type="EMBL" id="MEX3595889.1"/>
    </source>
</evidence>
<comment type="caution">
    <text evidence="11">The sequence shown here is derived from an EMBL/GenBank/DDBJ whole genome shotgun (WGS) entry which is preliminary data.</text>
</comment>
<sequence length="381" mass="40089">MKGPEVPMFVSVRDIVFAKGRVALVASVVALITILLIMLSGLTNGLGKQNTAALETLDAQRIVFGPAEGTEEMPSFTTSQITQEQLDAWTAEPAVEHAEPLVVTLTQVGSDSKVTTGAVMGLPQDSMFAQKVDLLEGQHRPDDGQIVLSESYTEDLGIGLGDTVGIGGKDLEVVGFVADEFYSHLPVAWLTDADALAVAHQPSATVGTEIMVQFADGTDSAQMDEIATNLDGRVDTMTQTTRESFQAIPSYSSENGSLMLMQAFLYGISALVVISFITVWTVQRTRDVAVLRALGASRGYLVRDSLVQATLVVGLGVIIGALMGGLMGWLVATQVTAVPFLFSLAAVAIPALGVLLLGIVGSLLAVRRVAKVDPMIALGGN</sequence>
<feature type="transmembrane region" description="Helical" evidence="8">
    <location>
        <begin position="306"/>
        <end position="332"/>
    </location>
</feature>
<dbReference type="EMBL" id="JAYWLU010000018">
    <property type="protein sequence ID" value="MEX3595889.1"/>
    <property type="molecule type" value="Genomic_DNA"/>
</dbReference>
<evidence type="ECO:0000256" key="8">
    <source>
        <dbReference type="SAM" id="Phobius"/>
    </source>
</evidence>
<evidence type="ECO:0000256" key="7">
    <source>
        <dbReference type="ARBA" id="ARBA00038076"/>
    </source>
</evidence>
<dbReference type="Proteomes" id="UP001558481">
    <property type="component" value="Unassembled WGS sequence"/>
</dbReference>
<evidence type="ECO:0000256" key="2">
    <source>
        <dbReference type="ARBA" id="ARBA00022448"/>
    </source>
</evidence>
<reference evidence="11 12" key="1">
    <citation type="journal article" date="2024" name="Fungal Genet. Biol.">
        <title>The porcine skin microbiome exhibits broad fungal antagonism.</title>
        <authorList>
            <person name="De La Cruz K.F."/>
            <person name="Townsend E.C."/>
            <person name="Alex Cheong J.Z."/>
            <person name="Salamzade R."/>
            <person name="Liu A."/>
            <person name="Sandstrom S."/>
            <person name="Davila E."/>
            <person name="Huang L."/>
            <person name="Xu K.H."/>
            <person name="Wu S.Y."/>
            <person name="Meudt J.J."/>
            <person name="Shanmuganayagam D."/>
            <person name="Gibson A.L.F."/>
            <person name="Kalan L.R."/>
        </authorList>
    </citation>
    <scope>NUCLEOTIDE SEQUENCE [LARGE SCALE GENOMIC DNA]</scope>
    <source>
        <strain evidence="11 12">LK2625</strain>
    </source>
</reference>
<dbReference type="PANTHER" id="PTHR43738">
    <property type="entry name" value="ABC TRANSPORTER, MEMBRANE PROTEIN"/>
    <property type="match status" value="1"/>
</dbReference>
<evidence type="ECO:0000259" key="9">
    <source>
        <dbReference type="Pfam" id="PF02687"/>
    </source>
</evidence>
<evidence type="ECO:0000256" key="4">
    <source>
        <dbReference type="ARBA" id="ARBA00022692"/>
    </source>
</evidence>
<gene>
    <name evidence="11" type="ORF">VVR66_14320</name>
</gene>
<organism evidence="11 12">
    <name type="scientific">Kocuria carniphila</name>
    <dbReference type="NCBI Taxonomy" id="262208"/>
    <lineage>
        <taxon>Bacteria</taxon>
        <taxon>Bacillati</taxon>
        <taxon>Actinomycetota</taxon>
        <taxon>Actinomycetes</taxon>
        <taxon>Micrococcales</taxon>
        <taxon>Micrococcaceae</taxon>
        <taxon>Kocuria</taxon>
    </lineage>
</organism>
<keyword evidence="2" id="KW-0813">Transport</keyword>
<feature type="transmembrane region" description="Helical" evidence="8">
    <location>
        <begin position="263"/>
        <end position="282"/>
    </location>
</feature>
<comment type="similarity">
    <text evidence="7">Belongs to the ABC-4 integral membrane protein family.</text>
</comment>
<dbReference type="PANTHER" id="PTHR43738:SF1">
    <property type="entry name" value="HEMIN TRANSPORT SYSTEM PERMEASE PROTEIN HRTB-RELATED"/>
    <property type="match status" value="1"/>
</dbReference>
<keyword evidence="12" id="KW-1185">Reference proteome</keyword>
<accession>A0ABV3V847</accession>
<dbReference type="InterPro" id="IPR051125">
    <property type="entry name" value="ABC-4/HrtB_transporter"/>
</dbReference>
<proteinExistence type="inferred from homology"/>
<dbReference type="Pfam" id="PF02687">
    <property type="entry name" value="FtsX"/>
    <property type="match status" value="1"/>
</dbReference>
<keyword evidence="4 8" id="KW-0812">Transmembrane</keyword>
<feature type="domain" description="ABC3 transporter permease C-terminal" evidence="9">
    <location>
        <begin position="263"/>
        <end position="374"/>
    </location>
</feature>
<protein>
    <submittedName>
        <fullName evidence="11">ABC transporter permease</fullName>
    </submittedName>
</protein>
<evidence type="ECO:0000256" key="1">
    <source>
        <dbReference type="ARBA" id="ARBA00004651"/>
    </source>
</evidence>
<evidence type="ECO:0000256" key="6">
    <source>
        <dbReference type="ARBA" id="ARBA00023136"/>
    </source>
</evidence>
<name>A0ABV3V847_9MICC</name>
<keyword evidence="3" id="KW-1003">Cell membrane</keyword>
<evidence type="ECO:0000256" key="5">
    <source>
        <dbReference type="ARBA" id="ARBA00022989"/>
    </source>
</evidence>
<comment type="subcellular location">
    <subcellularLocation>
        <location evidence="1">Cell membrane</location>
        <topology evidence="1">Multi-pass membrane protein</topology>
    </subcellularLocation>
</comment>
<dbReference type="InterPro" id="IPR025857">
    <property type="entry name" value="MacB_PCD"/>
</dbReference>
<evidence type="ECO:0000313" key="12">
    <source>
        <dbReference type="Proteomes" id="UP001558481"/>
    </source>
</evidence>